<dbReference type="Gene3D" id="3.10.100.10">
    <property type="entry name" value="Mannose-Binding Protein A, subunit A"/>
    <property type="match status" value="1"/>
</dbReference>
<dbReference type="CDD" id="cd00037">
    <property type="entry name" value="CLECT"/>
    <property type="match status" value="1"/>
</dbReference>
<dbReference type="AlphaFoldDB" id="A0ABD0K1X2"/>
<evidence type="ECO:0000313" key="4">
    <source>
        <dbReference type="Proteomes" id="UP001519460"/>
    </source>
</evidence>
<reference evidence="3 4" key="1">
    <citation type="journal article" date="2023" name="Sci. Data">
        <title>Genome assembly of the Korean intertidal mud-creeper Batillaria attramentaria.</title>
        <authorList>
            <person name="Patra A.K."/>
            <person name="Ho P.T."/>
            <person name="Jun S."/>
            <person name="Lee S.J."/>
            <person name="Kim Y."/>
            <person name="Won Y.J."/>
        </authorList>
    </citation>
    <scope>NUCLEOTIDE SEQUENCE [LARGE SCALE GENOMIC DNA]</scope>
    <source>
        <strain evidence="3">Wonlab-2016</strain>
    </source>
</reference>
<evidence type="ECO:0000256" key="1">
    <source>
        <dbReference type="SAM" id="MobiDB-lite"/>
    </source>
</evidence>
<evidence type="ECO:0000259" key="2">
    <source>
        <dbReference type="PROSITE" id="PS50041"/>
    </source>
</evidence>
<name>A0ABD0K1X2_9CAEN</name>
<dbReference type="InterPro" id="IPR016186">
    <property type="entry name" value="C-type_lectin-like/link_sf"/>
</dbReference>
<gene>
    <name evidence="3" type="ORF">BaRGS_00027921</name>
</gene>
<dbReference type="Proteomes" id="UP001519460">
    <property type="component" value="Unassembled WGS sequence"/>
</dbReference>
<proteinExistence type="predicted"/>
<dbReference type="InterPro" id="IPR001304">
    <property type="entry name" value="C-type_lectin-like"/>
</dbReference>
<dbReference type="SUPFAM" id="SSF56436">
    <property type="entry name" value="C-type lectin-like"/>
    <property type="match status" value="1"/>
</dbReference>
<keyword evidence="4" id="KW-1185">Reference proteome</keyword>
<accession>A0ABD0K1X2</accession>
<protein>
    <recommendedName>
        <fullName evidence="2">C-type lectin domain-containing protein</fullName>
    </recommendedName>
</protein>
<dbReference type="Pfam" id="PF00059">
    <property type="entry name" value="Lectin_C"/>
    <property type="match status" value="1"/>
</dbReference>
<comment type="caution">
    <text evidence="3">The sequence shown here is derived from an EMBL/GenBank/DDBJ whole genome shotgun (WGS) entry which is preliminary data.</text>
</comment>
<dbReference type="InterPro" id="IPR016187">
    <property type="entry name" value="CTDL_fold"/>
</dbReference>
<dbReference type="PROSITE" id="PS50041">
    <property type="entry name" value="C_TYPE_LECTIN_2"/>
    <property type="match status" value="1"/>
</dbReference>
<sequence length="397" mass="45330">GMSGRLAVVKDATTQTFLQHTLLNHFHHRGPVWIGLTNTANNSSYTWDSGQPPIADNGCVAMETNKAGVWMTFPCHMDTFADIEYPFVCEFPMTSVCRQCGDVSSNTPCTDLETVFAPFTICPEDKPYCMNDIYHRGGLTDIFQRHICNLANQWENQLQRRPSAQQQHVVSTEQRPTPDDNSQLNQPNTHAPDDAYDAHCTQHYNTDSHDNNAKTYYNHDNNAKTYYTHDNNTKTYYNHDNNAETYYNHDNHAHTYYNHDNNAKSCDNYDYENDHARAPVKPSLCFTCGDGNNDMPCTRLEMVPENPFQCPAEMPYCMNDIFQEAGMPPAVFKRCVDESGCLTEWYQESSDKAACFQYDPSVYTEDLVCHLCCHGDRCNAQLLPEKSTLYKPGWNSN</sequence>
<organism evidence="3 4">
    <name type="scientific">Batillaria attramentaria</name>
    <dbReference type="NCBI Taxonomy" id="370345"/>
    <lineage>
        <taxon>Eukaryota</taxon>
        <taxon>Metazoa</taxon>
        <taxon>Spiralia</taxon>
        <taxon>Lophotrochozoa</taxon>
        <taxon>Mollusca</taxon>
        <taxon>Gastropoda</taxon>
        <taxon>Caenogastropoda</taxon>
        <taxon>Sorbeoconcha</taxon>
        <taxon>Cerithioidea</taxon>
        <taxon>Batillariidae</taxon>
        <taxon>Batillaria</taxon>
    </lineage>
</organism>
<feature type="domain" description="C-type lectin" evidence="2">
    <location>
        <begin position="1"/>
        <end position="75"/>
    </location>
</feature>
<feature type="non-terminal residue" evidence="3">
    <location>
        <position position="1"/>
    </location>
</feature>
<feature type="compositionally biased region" description="Polar residues" evidence="1">
    <location>
        <begin position="159"/>
        <end position="189"/>
    </location>
</feature>
<dbReference type="EMBL" id="JACVVK020000273">
    <property type="protein sequence ID" value="KAK7480835.1"/>
    <property type="molecule type" value="Genomic_DNA"/>
</dbReference>
<evidence type="ECO:0000313" key="3">
    <source>
        <dbReference type="EMBL" id="KAK7480835.1"/>
    </source>
</evidence>
<feature type="region of interest" description="Disordered" evidence="1">
    <location>
        <begin position="159"/>
        <end position="216"/>
    </location>
</feature>